<evidence type="ECO:0000256" key="1">
    <source>
        <dbReference type="SAM" id="Coils"/>
    </source>
</evidence>
<dbReference type="OMA" id="SLYWLRA"/>
<feature type="coiled-coil region" evidence="1">
    <location>
        <begin position="150"/>
        <end position="195"/>
    </location>
</feature>
<proteinExistence type="predicted"/>
<dbReference type="AlphaFoldDB" id="A0A482PND5"/>
<dbReference type="InterPro" id="IPR025262">
    <property type="entry name" value="QseG"/>
</dbReference>
<feature type="region of interest" description="Disordered" evidence="2">
    <location>
        <begin position="202"/>
        <end position="238"/>
    </location>
</feature>
<evidence type="ECO:0000313" key="3">
    <source>
        <dbReference type="EMBL" id="QBY28994.1"/>
    </source>
</evidence>
<accession>A0A482PND5</accession>
<keyword evidence="3" id="KW-0449">Lipoprotein</keyword>
<dbReference type="EMBL" id="CP038008">
    <property type="protein sequence ID" value="QBY28994.1"/>
    <property type="molecule type" value="Genomic_DNA"/>
</dbReference>
<reference evidence="3" key="1">
    <citation type="submission" date="2019-03" db="EMBL/GenBank/DDBJ databases">
        <title>Complete genome sequence of enteropathogenic Citrobacter rodentium strain DBS100.</title>
        <authorList>
            <person name="Popov G."/>
            <person name="Fiebig A."/>
            <person name="Shideler S."/>
            <person name="Coombes B."/>
            <person name="Savchenko A."/>
        </authorList>
    </citation>
    <scope>NUCLEOTIDE SEQUENCE</scope>
    <source>
        <strain evidence="3">DBS100</strain>
    </source>
</reference>
<gene>
    <name evidence="3" type="primary">qseG</name>
    <name evidence="3" type="ORF">E2R62_09040</name>
</gene>
<keyword evidence="1" id="KW-0175">Coiled coil</keyword>
<name>A0A482PND5_CITRO</name>
<organism evidence="3">
    <name type="scientific">Citrobacter rodentium</name>
    <dbReference type="NCBI Taxonomy" id="67825"/>
    <lineage>
        <taxon>Bacteria</taxon>
        <taxon>Pseudomonadati</taxon>
        <taxon>Pseudomonadota</taxon>
        <taxon>Gammaproteobacteria</taxon>
        <taxon>Enterobacterales</taxon>
        <taxon>Enterobacteriaceae</taxon>
        <taxon>Citrobacter</taxon>
    </lineage>
</organism>
<dbReference type="Pfam" id="PF13942">
    <property type="entry name" value="Lipoprotein_20"/>
    <property type="match status" value="1"/>
</dbReference>
<dbReference type="RefSeq" id="WP_012906675.1">
    <property type="nucleotide sequence ID" value="NZ_CAJTBI010000047.1"/>
</dbReference>
<dbReference type="NCBIfam" id="NF007997">
    <property type="entry name" value="PRK10722.1"/>
    <property type="match status" value="1"/>
</dbReference>
<protein>
    <submittedName>
        <fullName evidence="3">Two-component system QseEF-associated lipoprotein QseG</fullName>
    </submittedName>
</protein>
<sequence length="238" mass="27095">MPHVLAHIFQRFFSRRAIAAGISCLALIGCTPHVVRHAVPQEKIPTTQLADYLSVECTDIWRLHGPATDTNPLYWLRAIDCAERLMPVQSRNEARILADDSWQNAFKRGVLLANARITPLERRDNIARLDALSPQIPTQVRPLYQIWRDGQALQLQLSEERQRYSKLQQTSDSELDTLRQQQQHMQAQLELTTRKLENLTDIERRLSSRKPGGSYTPDAIHGDDHPAAPVSPDEEVSP</sequence>
<evidence type="ECO:0000256" key="2">
    <source>
        <dbReference type="SAM" id="MobiDB-lite"/>
    </source>
</evidence>